<gene>
    <name evidence="2" type="ORF">DFH07DRAFT_589927</name>
</gene>
<comment type="caution">
    <text evidence="2">The sequence shown here is derived from an EMBL/GenBank/DDBJ whole genome shotgun (WGS) entry which is preliminary data.</text>
</comment>
<dbReference type="Proteomes" id="UP001215280">
    <property type="component" value="Unassembled WGS sequence"/>
</dbReference>
<sequence>MAAPVSTIRLASLTRCHTFNPRNLKYDQYTMWLKKLLDLRGDLSQVLIQPQFCVWLSGAMMKELAAEEDQEGVVDIDDDDGDEDGDNPAANTSNVSDVLTLHEPNALMRLVDLAVLFLLAEQPISPSPTIPDRIYSTPRIKKVMVPVPLELKRAPSRKLAGQLLAKVLKTKIRAAKIQAVEQAQYLFTSSIYGPHQSQVTLVAAVGPYFSITTVSVDSVSPPTGRRQLQVEEGWSDIMDVTSVSGGNELEATRRTLLDLAKKYPFPSPVSSVSSQ</sequence>
<reference evidence="2" key="1">
    <citation type="submission" date="2023-03" db="EMBL/GenBank/DDBJ databases">
        <title>Massive genome expansion in bonnet fungi (Mycena s.s.) driven by repeated elements and novel gene families across ecological guilds.</title>
        <authorList>
            <consortium name="Lawrence Berkeley National Laboratory"/>
            <person name="Harder C.B."/>
            <person name="Miyauchi S."/>
            <person name="Viragh M."/>
            <person name="Kuo A."/>
            <person name="Thoen E."/>
            <person name="Andreopoulos B."/>
            <person name="Lu D."/>
            <person name="Skrede I."/>
            <person name="Drula E."/>
            <person name="Henrissat B."/>
            <person name="Morin E."/>
            <person name="Kohler A."/>
            <person name="Barry K."/>
            <person name="LaButti K."/>
            <person name="Morin E."/>
            <person name="Salamov A."/>
            <person name="Lipzen A."/>
            <person name="Mereny Z."/>
            <person name="Hegedus B."/>
            <person name="Baldrian P."/>
            <person name="Stursova M."/>
            <person name="Weitz H."/>
            <person name="Taylor A."/>
            <person name="Grigoriev I.V."/>
            <person name="Nagy L.G."/>
            <person name="Martin F."/>
            <person name="Kauserud H."/>
        </authorList>
    </citation>
    <scope>NUCLEOTIDE SEQUENCE</scope>
    <source>
        <strain evidence="2">CBHHK188m</strain>
    </source>
</reference>
<evidence type="ECO:0000256" key="1">
    <source>
        <dbReference type="SAM" id="MobiDB-lite"/>
    </source>
</evidence>
<proteinExistence type="predicted"/>
<organism evidence="2 3">
    <name type="scientific">Mycena maculata</name>
    <dbReference type="NCBI Taxonomy" id="230809"/>
    <lineage>
        <taxon>Eukaryota</taxon>
        <taxon>Fungi</taxon>
        <taxon>Dikarya</taxon>
        <taxon>Basidiomycota</taxon>
        <taxon>Agaricomycotina</taxon>
        <taxon>Agaricomycetes</taxon>
        <taxon>Agaricomycetidae</taxon>
        <taxon>Agaricales</taxon>
        <taxon>Marasmiineae</taxon>
        <taxon>Mycenaceae</taxon>
        <taxon>Mycena</taxon>
    </lineage>
</organism>
<protein>
    <submittedName>
        <fullName evidence="2">Uncharacterized protein</fullName>
    </submittedName>
</protein>
<evidence type="ECO:0000313" key="2">
    <source>
        <dbReference type="EMBL" id="KAJ7746429.1"/>
    </source>
</evidence>
<feature type="compositionally biased region" description="Acidic residues" evidence="1">
    <location>
        <begin position="70"/>
        <end position="86"/>
    </location>
</feature>
<keyword evidence="3" id="KW-1185">Reference proteome</keyword>
<evidence type="ECO:0000313" key="3">
    <source>
        <dbReference type="Proteomes" id="UP001215280"/>
    </source>
</evidence>
<feature type="region of interest" description="Disordered" evidence="1">
    <location>
        <begin position="70"/>
        <end position="95"/>
    </location>
</feature>
<dbReference type="EMBL" id="JARJLG010000098">
    <property type="protein sequence ID" value="KAJ7746429.1"/>
    <property type="molecule type" value="Genomic_DNA"/>
</dbReference>
<name>A0AAD7IQ37_9AGAR</name>
<dbReference type="AlphaFoldDB" id="A0AAD7IQ37"/>
<accession>A0AAD7IQ37</accession>